<dbReference type="AlphaFoldDB" id="A0A158QEC0"/>
<evidence type="ECO:0000313" key="2">
    <source>
        <dbReference type="EMBL" id="VDL59454.1"/>
    </source>
</evidence>
<protein>
    <submittedName>
        <fullName evidence="4">DUF4604 domain-containing protein</fullName>
    </submittedName>
</protein>
<feature type="compositionally biased region" description="Basic and acidic residues" evidence="1">
    <location>
        <begin position="136"/>
        <end position="146"/>
    </location>
</feature>
<dbReference type="EMBL" id="UYSG01010907">
    <property type="protein sequence ID" value="VDL59454.1"/>
    <property type="molecule type" value="Genomic_DNA"/>
</dbReference>
<reference evidence="4" key="1">
    <citation type="submission" date="2016-04" db="UniProtKB">
        <authorList>
            <consortium name="WormBaseParasite"/>
        </authorList>
    </citation>
    <scope>IDENTIFICATION</scope>
</reference>
<reference evidence="2 3" key="2">
    <citation type="submission" date="2018-11" db="EMBL/GenBank/DDBJ databases">
        <authorList>
            <consortium name="Pathogen Informatics"/>
        </authorList>
    </citation>
    <scope>NUCLEOTIDE SEQUENCE [LARGE SCALE GENOMIC DNA]</scope>
</reference>
<dbReference type="Proteomes" id="UP000274504">
    <property type="component" value="Unassembled WGS sequence"/>
</dbReference>
<dbReference type="WBParaSite" id="HDID_0000713801-mRNA-1">
    <property type="protein sequence ID" value="HDID_0000713801-mRNA-1"/>
    <property type="gene ID" value="HDID_0000713801"/>
</dbReference>
<sequence>MILRMIYVPANFGSYNIYAKRASFKDDGVLQQFVTEMAGQPIIAPPVREEVIPIFADSDNRSEMTEEEKAKRREFERKRKEVATPEGLDIKAVLGRRVSIPNTEDEDEDDTDQECETKATSDSNQKADSINPQIKKSQDLQKCEKK</sequence>
<feature type="region of interest" description="Disordered" evidence="1">
    <location>
        <begin position="58"/>
        <end position="146"/>
    </location>
</feature>
<accession>A0A158QEC0</accession>
<evidence type="ECO:0000313" key="4">
    <source>
        <dbReference type="WBParaSite" id="HDID_0000713801-mRNA-1"/>
    </source>
</evidence>
<feature type="compositionally biased region" description="Basic and acidic residues" evidence="1">
    <location>
        <begin position="58"/>
        <end position="83"/>
    </location>
</feature>
<feature type="compositionally biased region" description="Acidic residues" evidence="1">
    <location>
        <begin position="103"/>
        <end position="114"/>
    </location>
</feature>
<feature type="compositionally biased region" description="Polar residues" evidence="1">
    <location>
        <begin position="118"/>
        <end position="135"/>
    </location>
</feature>
<evidence type="ECO:0000256" key="1">
    <source>
        <dbReference type="SAM" id="MobiDB-lite"/>
    </source>
</evidence>
<evidence type="ECO:0000313" key="3">
    <source>
        <dbReference type="Proteomes" id="UP000274504"/>
    </source>
</evidence>
<proteinExistence type="predicted"/>
<name>A0A158QEC0_HYMDI</name>
<gene>
    <name evidence="2" type="ORF">HDID_LOCUS7136</name>
</gene>
<dbReference type="OrthoDB" id="6286673at2759"/>
<organism evidence="4">
    <name type="scientific">Hymenolepis diminuta</name>
    <name type="common">Rat tapeworm</name>
    <dbReference type="NCBI Taxonomy" id="6216"/>
    <lineage>
        <taxon>Eukaryota</taxon>
        <taxon>Metazoa</taxon>
        <taxon>Spiralia</taxon>
        <taxon>Lophotrochozoa</taxon>
        <taxon>Platyhelminthes</taxon>
        <taxon>Cestoda</taxon>
        <taxon>Eucestoda</taxon>
        <taxon>Cyclophyllidea</taxon>
        <taxon>Hymenolepididae</taxon>
        <taxon>Hymenolepis</taxon>
    </lineage>
</organism>